<sequence length="248" mass="28681">MSKAKLDAVYYKPSQKEILATRTDAILVNTRKAIDKWVQILKNWCQTFVFTADGGLRFTKYSQKNDQGGIESDNTGLIISVLPDPTDFQGPIHDLKLYISKHSENYQTPYLHHRINNKFAYKEDSLLSLINNIELPLKQVDNHIENITATQNNMQDNQAKLLESMTNLNLASKLANKVLNELTKKWKSVMKPFRTPLKSLSQSSEQQNFQLSEQQESYERSYQTSEDRIDRNMIVKNYYIIADNVTIN</sequence>
<comment type="caution">
    <text evidence="2">The sequence shown here is derived from an EMBL/GenBank/DDBJ whole genome shotgun (WGS) entry which is preliminary data.</text>
</comment>
<organism evidence="2 3">
    <name type="scientific">Cetraspora pellucida</name>
    <dbReference type="NCBI Taxonomy" id="1433469"/>
    <lineage>
        <taxon>Eukaryota</taxon>
        <taxon>Fungi</taxon>
        <taxon>Fungi incertae sedis</taxon>
        <taxon>Mucoromycota</taxon>
        <taxon>Glomeromycotina</taxon>
        <taxon>Glomeromycetes</taxon>
        <taxon>Diversisporales</taxon>
        <taxon>Gigasporaceae</taxon>
        <taxon>Cetraspora</taxon>
    </lineage>
</organism>
<dbReference type="Proteomes" id="UP000789759">
    <property type="component" value="Unassembled WGS sequence"/>
</dbReference>
<dbReference type="AlphaFoldDB" id="A0A9N9IIQ0"/>
<gene>
    <name evidence="2" type="ORF">CPELLU_LOCUS13834</name>
</gene>
<accession>A0A9N9IIQ0</accession>
<evidence type="ECO:0000313" key="3">
    <source>
        <dbReference type="Proteomes" id="UP000789759"/>
    </source>
</evidence>
<feature type="region of interest" description="Disordered" evidence="1">
    <location>
        <begin position="197"/>
        <end position="225"/>
    </location>
</feature>
<evidence type="ECO:0000313" key="2">
    <source>
        <dbReference type="EMBL" id="CAG8736425.1"/>
    </source>
</evidence>
<dbReference type="OrthoDB" id="10419409at2759"/>
<feature type="compositionally biased region" description="Polar residues" evidence="1">
    <location>
        <begin position="198"/>
        <end position="224"/>
    </location>
</feature>
<evidence type="ECO:0000256" key="1">
    <source>
        <dbReference type="SAM" id="MobiDB-lite"/>
    </source>
</evidence>
<dbReference type="EMBL" id="CAJVQA010015297">
    <property type="protein sequence ID" value="CAG8736425.1"/>
    <property type="molecule type" value="Genomic_DNA"/>
</dbReference>
<reference evidence="2" key="1">
    <citation type="submission" date="2021-06" db="EMBL/GenBank/DDBJ databases">
        <authorList>
            <person name="Kallberg Y."/>
            <person name="Tangrot J."/>
            <person name="Rosling A."/>
        </authorList>
    </citation>
    <scope>NUCLEOTIDE SEQUENCE</scope>
    <source>
        <strain evidence="2">FL966</strain>
    </source>
</reference>
<keyword evidence="3" id="KW-1185">Reference proteome</keyword>
<protein>
    <submittedName>
        <fullName evidence="2">20872_t:CDS:1</fullName>
    </submittedName>
</protein>
<name>A0A9N9IIQ0_9GLOM</name>
<proteinExistence type="predicted"/>